<evidence type="ECO:0000313" key="3">
    <source>
        <dbReference type="Proteomes" id="UP000230775"/>
    </source>
</evidence>
<dbReference type="GO" id="GO:0016757">
    <property type="term" value="F:glycosyltransferase activity"/>
    <property type="evidence" value="ECO:0007669"/>
    <property type="project" value="TreeGrafter"/>
</dbReference>
<dbReference type="PANTHER" id="PTHR45947:SF3">
    <property type="entry name" value="SULFOQUINOVOSYL TRANSFERASE SQD2"/>
    <property type="match status" value="1"/>
</dbReference>
<keyword evidence="1" id="KW-0472">Membrane</keyword>
<gene>
    <name evidence="2" type="ORF">COT64_01445</name>
</gene>
<organism evidence="2 3">
    <name type="scientific">Candidatus Shapirobacteria bacterium CG09_land_8_20_14_0_10_39_12</name>
    <dbReference type="NCBI Taxonomy" id="1974885"/>
    <lineage>
        <taxon>Bacteria</taxon>
        <taxon>Candidatus Shapironibacteriota</taxon>
    </lineage>
</organism>
<dbReference type="SUPFAM" id="SSF53756">
    <property type="entry name" value="UDP-Glycosyltransferase/glycogen phosphorylase"/>
    <property type="match status" value="1"/>
</dbReference>
<name>A0A2H0WRW0_9BACT</name>
<proteinExistence type="predicted"/>
<evidence type="ECO:0000313" key="2">
    <source>
        <dbReference type="EMBL" id="PIS14668.1"/>
    </source>
</evidence>
<evidence type="ECO:0000256" key="1">
    <source>
        <dbReference type="SAM" id="Phobius"/>
    </source>
</evidence>
<dbReference type="EMBL" id="PEZI01000032">
    <property type="protein sequence ID" value="PIS14668.1"/>
    <property type="molecule type" value="Genomic_DNA"/>
</dbReference>
<keyword evidence="1" id="KW-0812">Transmembrane</keyword>
<dbReference type="Gene3D" id="3.40.50.2000">
    <property type="entry name" value="Glycogen Phosphorylase B"/>
    <property type="match status" value="2"/>
</dbReference>
<feature type="transmembrane region" description="Helical" evidence="1">
    <location>
        <begin position="79"/>
        <end position="96"/>
    </location>
</feature>
<evidence type="ECO:0008006" key="4">
    <source>
        <dbReference type="Google" id="ProtNLM"/>
    </source>
</evidence>
<dbReference type="InterPro" id="IPR050194">
    <property type="entry name" value="Glycosyltransferase_grp1"/>
</dbReference>
<dbReference type="Pfam" id="PF13692">
    <property type="entry name" value="Glyco_trans_1_4"/>
    <property type="match status" value="1"/>
</dbReference>
<reference evidence="3" key="1">
    <citation type="submission" date="2017-09" db="EMBL/GenBank/DDBJ databases">
        <title>Depth-based differentiation of microbial function through sediment-hosted aquifers and enrichment of novel symbionts in the deep terrestrial subsurface.</title>
        <authorList>
            <person name="Probst A.J."/>
            <person name="Ladd B."/>
            <person name="Jarett J.K."/>
            <person name="Geller-Mcgrath D.E."/>
            <person name="Sieber C.M.K."/>
            <person name="Emerson J.B."/>
            <person name="Anantharaman K."/>
            <person name="Thomas B.C."/>
            <person name="Malmstrom R."/>
            <person name="Stieglmeier M."/>
            <person name="Klingl A."/>
            <person name="Woyke T."/>
            <person name="Ryan C.M."/>
            <person name="Banfield J.F."/>
        </authorList>
    </citation>
    <scope>NUCLEOTIDE SEQUENCE [LARGE SCALE GENOMIC DNA]</scope>
</reference>
<comment type="caution">
    <text evidence="2">The sequence shown here is derived from an EMBL/GenBank/DDBJ whole genome shotgun (WGS) entry which is preliminary data.</text>
</comment>
<keyword evidence="1" id="KW-1133">Transmembrane helix</keyword>
<dbReference type="AlphaFoldDB" id="A0A2H0WRW0"/>
<dbReference type="Proteomes" id="UP000230775">
    <property type="component" value="Unassembled WGS sequence"/>
</dbReference>
<accession>A0A2H0WRW0</accession>
<sequence>MKKKDFSIRNQKIVLVGHVTESYGPMQALPDYLLKNCDLFGVISHPFSYCTIPCSKFYLYKKKKLKVEISGPKYKFKSLFFIQYFSDVLLTFYFLIRAHGRWDIFIGCDCLNAFCGILLKKLKIVKKVIFYENEYRVRRFESVILNSFFQFFNGFTARRADVVWDSPPGLESLRESQSVMPERIIKVPHGVDLEKIKIPRRPFDRYKLVYVGHVTASKGLQLVTSALEEVVKTVPLVKMAIIGSGPFEPELKKMVEEKKLTDNFIFWGFTDHDWTLDYLPKCAMGIAPYVSLDKQALMFAEPLKVKDYLACGLPVIITSFAQLNTNIRENQMGAVVDYEKNQMVEAMLKLLTDDKFYYQCRKNVLSYKGKISWKETFNQAFAKTLQITK</sequence>
<dbReference type="PANTHER" id="PTHR45947">
    <property type="entry name" value="SULFOQUINOVOSYL TRANSFERASE SQD2"/>
    <property type="match status" value="1"/>
</dbReference>
<protein>
    <recommendedName>
        <fullName evidence="4">Glycosyl transferase family 1 domain-containing protein</fullName>
    </recommendedName>
</protein>